<comment type="caution">
    <text evidence="2">The sequence shown here is derived from an EMBL/GenBank/DDBJ whole genome shotgun (WGS) entry which is preliminary data.</text>
</comment>
<organism evidence="2 3">
    <name type="scientific">Armillaria novae-zelandiae</name>
    <dbReference type="NCBI Taxonomy" id="153914"/>
    <lineage>
        <taxon>Eukaryota</taxon>
        <taxon>Fungi</taxon>
        <taxon>Dikarya</taxon>
        <taxon>Basidiomycota</taxon>
        <taxon>Agaricomycotina</taxon>
        <taxon>Agaricomycetes</taxon>
        <taxon>Agaricomycetidae</taxon>
        <taxon>Agaricales</taxon>
        <taxon>Marasmiineae</taxon>
        <taxon>Physalacriaceae</taxon>
        <taxon>Armillaria</taxon>
    </lineage>
</organism>
<accession>A0AA39NVF5</accession>
<proteinExistence type="predicted"/>
<dbReference type="PANTHER" id="PTHR30006:SF2">
    <property type="entry name" value="ABC TRANSPORTER SUBSTRATE-BINDING PROTEIN"/>
    <property type="match status" value="1"/>
</dbReference>
<keyword evidence="3" id="KW-1185">Reference proteome</keyword>
<evidence type="ECO:0008006" key="4">
    <source>
        <dbReference type="Google" id="ProtNLM"/>
    </source>
</evidence>
<dbReference type="Pfam" id="PF13343">
    <property type="entry name" value="SBP_bac_6"/>
    <property type="match status" value="1"/>
</dbReference>
<reference evidence="2" key="1">
    <citation type="submission" date="2023-06" db="EMBL/GenBank/DDBJ databases">
        <authorList>
            <consortium name="Lawrence Berkeley National Laboratory"/>
            <person name="Ahrendt S."/>
            <person name="Sahu N."/>
            <person name="Indic B."/>
            <person name="Wong-Bajracharya J."/>
            <person name="Merenyi Z."/>
            <person name="Ke H.-M."/>
            <person name="Monk M."/>
            <person name="Kocsube S."/>
            <person name="Drula E."/>
            <person name="Lipzen A."/>
            <person name="Balint B."/>
            <person name="Henrissat B."/>
            <person name="Andreopoulos B."/>
            <person name="Martin F.M."/>
            <person name="Harder C.B."/>
            <person name="Rigling D."/>
            <person name="Ford K.L."/>
            <person name="Foster G.D."/>
            <person name="Pangilinan J."/>
            <person name="Papanicolaou A."/>
            <person name="Barry K."/>
            <person name="LaButti K."/>
            <person name="Viragh M."/>
            <person name="Koriabine M."/>
            <person name="Yan M."/>
            <person name="Riley R."/>
            <person name="Champramary S."/>
            <person name="Plett K.L."/>
            <person name="Tsai I.J."/>
            <person name="Slot J."/>
            <person name="Sipos G."/>
            <person name="Plett J."/>
            <person name="Nagy L.G."/>
            <person name="Grigoriev I.V."/>
        </authorList>
    </citation>
    <scope>NUCLEOTIDE SEQUENCE</scope>
    <source>
        <strain evidence="2">ICMP 16352</strain>
    </source>
</reference>
<dbReference type="Gene3D" id="3.40.190.10">
    <property type="entry name" value="Periplasmic binding protein-like II"/>
    <property type="match status" value="2"/>
</dbReference>
<evidence type="ECO:0000313" key="2">
    <source>
        <dbReference type="EMBL" id="KAK0472622.1"/>
    </source>
</evidence>
<evidence type="ECO:0000313" key="3">
    <source>
        <dbReference type="Proteomes" id="UP001175227"/>
    </source>
</evidence>
<dbReference type="Proteomes" id="UP001175227">
    <property type="component" value="Unassembled WGS sequence"/>
</dbReference>
<protein>
    <recommendedName>
        <fullName evidence="4">ABC-type Fe3+ transport system, periplasmic component</fullName>
    </recommendedName>
</protein>
<dbReference type="AlphaFoldDB" id="A0AA39NVF5"/>
<name>A0AA39NVF5_9AGAR</name>
<evidence type="ECO:0000256" key="1">
    <source>
        <dbReference type="ARBA" id="ARBA00022729"/>
    </source>
</evidence>
<gene>
    <name evidence="2" type="ORF">IW261DRAFT_736528</name>
</gene>
<sequence length="443" mass="49047">MLCTCRINLVRWLSALWQGAGFPEENELINSSGRQRQSHSPLSASTLLQMRVTVFLLVIYFSGASAAPILEPIFGWLEGLSGSNNSSPSPAAATVETQSLDELYKLAVTEGGQLTVRAGGDTSVQQDPFVQSFQERFPNINITITVDLSKYHDGIIDRSLNLTGKAGVDVAHLQTYHDFVRWKAEGRLLNYKPAGWDQVTDDVKDPDGAFVGMAYYLFTNTYATAKTSASDAPKKFLDYLDSKWKDRIVSVYPNDDDAVLFEFYKIQQTHGWQAIYDFIAQGINWVRGTATPSTVLLSDGPEAVTFTTATGFPDASSGVVEQLPPESDSSALVIWAQRAAIFNTAEHPAAAKLYMNWLLSVDYQTVLASGGWSVRNDVPQKEGLKPLADYGSMLDTKPFDKWMLDRELVERFRMQFEQLLGLPQGLSPIDEPAGSLRRIGVYQ</sequence>
<keyword evidence="1" id="KW-0732">Signal</keyword>
<dbReference type="PANTHER" id="PTHR30006">
    <property type="entry name" value="THIAMINE-BINDING PERIPLASMIC PROTEIN-RELATED"/>
    <property type="match status" value="1"/>
</dbReference>
<dbReference type="SUPFAM" id="SSF53850">
    <property type="entry name" value="Periplasmic binding protein-like II"/>
    <property type="match status" value="1"/>
</dbReference>
<dbReference type="EMBL" id="JAUEPR010000039">
    <property type="protein sequence ID" value="KAK0472622.1"/>
    <property type="molecule type" value="Genomic_DNA"/>
</dbReference>